<sequence length="171" mass="19004">MPDSPDLSTSTRPGDEEIVRRIGALARQYYADGQFSCAEAIVRAFAEVFAPHRFDPTTVTRLATPFNGGFSELQLTCGMLTGGLLAIGLVAGRDQPGDEEAKEQAYTLTQIYYKRFHDELGTTSCKELLTRWKEQGTEKGLCKAHTQRMSEQLARLILQVGFHELGDEEES</sequence>
<evidence type="ECO:0008006" key="3">
    <source>
        <dbReference type="Google" id="ProtNLM"/>
    </source>
</evidence>
<name>A0ABQ0CDG1_9PROT</name>
<comment type="caution">
    <text evidence="1">The sequence shown here is derived from an EMBL/GenBank/DDBJ whole genome shotgun (WGS) entry which is preliminary data.</text>
</comment>
<reference evidence="1 2" key="1">
    <citation type="submission" date="2024-09" db="EMBL/GenBank/DDBJ databases">
        <title>Draft genome sequence of Candidatus Magnetaquicoccaceae bacterium FCR-1.</title>
        <authorList>
            <person name="Shimoshige H."/>
            <person name="Shimamura S."/>
            <person name="Taoka A."/>
            <person name="Kobayashi H."/>
            <person name="Maekawa T."/>
        </authorList>
    </citation>
    <scope>NUCLEOTIDE SEQUENCE [LARGE SCALE GENOMIC DNA]</scope>
    <source>
        <strain evidence="1 2">FCR-1</strain>
    </source>
</reference>
<dbReference type="RefSeq" id="WP_420906639.1">
    <property type="nucleotide sequence ID" value="NZ_BAAFGK010000005.1"/>
</dbReference>
<dbReference type="NCBIfam" id="TIGR01909">
    <property type="entry name" value="C_GCAxxG_C_C"/>
    <property type="match status" value="1"/>
</dbReference>
<protein>
    <recommendedName>
        <fullName evidence="3">C_GCAxxG_C_C family protein</fullName>
    </recommendedName>
</protein>
<proteinExistence type="predicted"/>
<organism evidence="1 2">
    <name type="scientific">Candidatus Magnetaquiglobus chichijimensis</name>
    <dbReference type="NCBI Taxonomy" id="3141448"/>
    <lineage>
        <taxon>Bacteria</taxon>
        <taxon>Pseudomonadati</taxon>
        <taxon>Pseudomonadota</taxon>
        <taxon>Magnetococcia</taxon>
        <taxon>Magnetococcales</taxon>
        <taxon>Candidatus Magnetaquicoccaceae</taxon>
        <taxon>Candidatus Magnetaquiglobus</taxon>
    </lineage>
</organism>
<gene>
    <name evidence="1" type="ORF">SIID45300_03282</name>
</gene>
<evidence type="ECO:0000313" key="2">
    <source>
        <dbReference type="Proteomes" id="UP001628193"/>
    </source>
</evidence>
<dbReference type="EMBL" id="BAAFGK010000005">
    <property type="protein sequence ID" value="GAB0058922.1"/>
    <property type="molecule type" value="Genomic_DNA"/>
</dbReference>
<dbReference type="Proteomes" id="UP001628193">
    <property type="component" value="Unassembled WGS sequence"/>
</dbReference>
<accession>A0ABQ0CDG1</accession>
<dbReference type="Pfam" id="PF09719">
    <property type="entry name" value="C_GCAxxG_C_C"/>
    <property type="match status" value="1"/>
</dbReference>
<evidence type="ECO:0000313" key="1">
    <source>
        <dbReference type="EMBL" id="GAB0058922.1"/>
    </source>
</evidence>
<dbReference type="InterPro" id="IPR010181">
    <property type="entry name" value="CGCAxxGCC_motif"/>
</dbReference>
<keyword evidence="2" id="KW-1185">Reference proteome</keyword>